<dbReference type="EMBL" id="KY271397">
    <property type="protein sequence ID" value="ARB15646.1"/>
    <property type="molecule type" value="Genomic_DNA"/>
</dbReference>
<proteinExistence type="predicted"/>
<dbReference type="GeneID" id="54979956"/>
<dbReference type="KEGG" id="vg:54979956"/>
<evidence type="ECO:0000313" key="1">
    <source>
        <dbReference type="EMBL" id="ARB15646.1"/>
    </source>
</evidence>
<dbReference type="Proteomes" id="UP000250048">
    <property type="component" value="Segment"/>
</dbReference>
<sequence>MKAIAILAIVMFALLIAAVSGLAWQSHKREQAEQSLTGTREELKQTGDVLTEVRALRHDVSQVEAGLKKLNQQRNITGEHRRENIKTALAGDPCAVGPVRAAVADGLYQRAEEVSTADYSGTLTRKPDGKN</sequence>
<protein>
    <recommendedName>
        <fullName evidence="3">DUF2570 domain-containing protein</fullName>
    </recommendedName>
</protein>
<accession>A0A2Z2FAZ0</accession>
<evidence type="ECO:0000313" key="2">
    <source>
        <dbReference type="Proteomes" id="UP000250048"/>
    </source>
</evidence>
<evidence type="ECO:0008006" key="3">
    <source>
        <dbReference type="Google" id="ProtNLM"/>
    </source>
</evidence>
<reference evidence="1 2" key="1">
    <citation type="journal article" date="2017" name="Microb. Genom.">
        <title>Diversity, virulence, and antimicrobial resistance of the KPC-producing Klebsiella pneumoniae ST307 clone.</title>
        <authorList>
            <person name="Villa L."/>
            <person name="Feudi C."/>
            <person name="Fortini D."/>
            <person name="Brisse S."/>
            <person name="Passet V."/>
            <person name="Bonura C."/>
            <person name="Endimiani A."/>
            <person name="Mammina C."/>
            <person name="Ocampo A.M."/>
            <person name="Jimenez J.N."/>
            <person name="Doumith M."/>
            <person name="Woodford N."/>
            <person name="Hopkins K."/>
            <person name="Carattoli A."/>
        </authorList>
    </citation>
    <scope>NUCLEOTIDE SEQUENCE [LARGE SCALE GENOMIC DNA]</scope>
</reference>
<keyword evidence="2" id="KW-1185">Reference proteome</keyword>
<organism evidence="1 2">
    <name type="scientific">Klebsiella phage 3LV2017</name>
    <dbReference type="NCBI Taxonomy" id="1960657"/>
    <lineage>
        <taxon>Viruses</taxon>
        <taxon>Duplodnaviria</taxon>
        <taxon>Heunggongvirae</taxon>
        <taxon>Uroviricota</taxon>
        <taxon>Caudoviricetes</taxon>
        <taxon>Peduoviridae</taxon>
        <taxon>Reginaelenavirus</taxon>
        <taxon>Reginaelenavirus rv3LV2017</taxon>
    </lineage>
</organism>
<name>A0A2Z2FAZ0_9CAUD</name>
<dbReference type="RefSeq" id="YP_009789808.1">
    <property type="nucleotide sequence ID" value="NC_047817.1"/>
</dbReference>